<dbReference type="AlphaFoldDB" id="A0A0U9HRP8"/>
<feature type="compositionally biased region" description="Low complexity" evidence="2">
    <location>
        <begin position="1"/>
        <end position="22"/>
    </location>
</feature>
<dbReference type="OMA" id="CQFYLDQ"/>
<proteinExistence type="predicted"/>
<evidence type="ECO:0000259" key="3">
    <source>
        <dbReference type="Pfam" id="PF06747"/>
    </source>
</evidence>
<reference evidence="4 5" key="1">
    <citation type="journal article" date="2014" name="Nat. Commun.">
        <title>Klebsormidium flaccidum genome reveals primary factors for plant terrestrial adaptation.</title>
        <authorList>
            <person name="Hori K."/>
            <person name="Maruyama F."/>
            <person name="Fujisawa T."/>
            <person name="Togashi T."/>
            <person name="Yamamoto N."/>
            <person name="Seo M."/>
            <person name="Sato S."/>
            <person name="Yamada T."/>
            <person name="Mori H."/>
            <person name="Tajima N."/>
            <person name="Moriyama T."/>
            <person name="Ikeuchi M."/>
            <person name="Watanabe M."/>
            <person name="Wada H."/>
            <person name="Kobayashi K."/>
            <person name="Saito M."/>
            <person name="Masuda T."/>
            <person name="Sasaki-Sekimoto Y."/>
            <person name="Mashiguchi K."/>
            <person name="Awai K."/>
            <person name="Shimojima M."/>
            <person name="Masuda S."/>
            <person name="Iwai M."/>
            <person name="Nobusawa T."/>
            <person name="Narise T."/>
            <person name="Kondo S."/>
            <person name="Saito H."/>
            <person name="Sato R."/>
            <person name="Murakawa M."/>
            <person name="Ihara Y."/>
            <person name="Oshima-Yamada Y."/>
            <person name="Ohtaka K."/>
            <person name="Satoh M."/>
            <person name="Sonobe K."/>
            <person name="Ishii M."/>
            <person name="Ohtani R."/>
            <person name="Kanamori-Sato M."/>
            <person name="Honoki R."/>
            <person name="Miyazaki D."/>
            <person name="Mochizuki H."/>
            <person name="Umetsu J."/>
            <person name="Higashi K."/>
            <person name="Shibata D."/>
            <person name="Kamiya Y."/>
            <person name="Sato N."/>
            <person name="Nakamura Y."/>
            <person name="Tabata S."/>
            <person name="Ida S."/>
            <person name="Kurokawa K."/>
            <person name="Ohta H."/>
        </authorList>
    </citation>
    <scope>NUCLEOTIDE SEQUENCE [LARGE SCALE GENOMIC DNA]</scope>
    <source>
        <strain evidence="4 5">NIES-2285</strain>
    </source>
</reference>
<dbReference type="STRING" id="105231.A0A0U9HRP8"/>
<evidence type="ECO:0000313" key="4">
    <source>
        <dbReference type="EMBL" id="GAQ81845.1"/>
    </source>
</evidence>
<protein>
    <recommendedName>
        <fullName evidence="3">CHCH domain-containing protein</fullName>
    </recommendedName>
</protein>
<sequence>MARSRGGSRPAPRAPARPAAARPAPPPATTHSAPAPAHHQQSSGGGLMSSIGSTIAQGMAFGGGSAVAHRAVDAVMGPRTVHAAPEAPSAAAEPAQYAGNSAAQFSNSSMDNACSNQTKSFRDCIEHYGDDISKCQFYADMLKECRTNSGSVL</sequence>
<dbReference type="Pfam" id="PF06747">
    <property type="entry name" value="CHCH"/>
    <property type="match status" value="1"/>
</dbReference>
<keyword evidence="5" id="KW-1185">Reference proteome</keyword>
<dbReference type="PANTHER" id="PTHR13523:SF2">
    <property type="entry name" value="COILED-COIL-HELIX-COILED-COIL-HELIX DOMAIN CONTAINING 2, ISOFORM A-RELATED"/>
    <property type="match status" value="1"/>
</dbReference>
<keyword evidence="1" id="KW-1015">Disulfide bond</keyword>
<gene>
    <name evidence="4" type="ORF">KFL_000920290</name>
</gene>
<organism evidence="4 5">
    <name type="scientific">Klebsormidium nitens</name>
    <name type="common">Green alga</name>
    <name type="synonym">Ulothrix nitens</name>
    <dbReference type="NCBI Taxonomy" id="105231"/>
    <lineage>
        <taxon>Eukaryota</taxon>
        <taxon>Viridiplantae</taxon>
        <taxon>Streptophyta</taxon>
        <taxon>Klebsormidiophyceae</taxon>
        <taxon>Klebsormidiales</taxon>
        <taxon>Klebsormidiaceae</taxon>
        <taxon>Klebsormidium</taxon>
    </lineage>
</organism>
<accession>A0A0U9HRP8</accession>
<dbReference type="OrthoDB" id="1106148at2759"/>
<feature type="compositionally biased region" description="Low complexity" evidence="2">
    <location>
        <begin position="29"/>
        <end position="39"/>
    </location>
</feature>
<dbReference type="InterPro" id="IPR010625">
    <property type="entry name" value="CHCH"/>
</dbReference>
<dbReference type="EMBL" id="DF237041">
    <property type="protein sequence ID" value="GAQ81845.1"/>
    <property type="molecule type" value="Genomic_DNA"/>
</dbReference>
<dbReference type="PANTHER" id="PTHR13523">
    <property type="entry name" value="COILED-COIL-HELIX-COILED-COIL-HELIX DOMAIN CONTAINING 2/NUR77"/>
    <property type="match status" value="1"/>
</dbReference>
<evidence type="ECO:0000256" key="1">
    <source>
        <dbReference type="ARBA" id="ARBA00023157"/>
    </source>
</evidence>
<name>A0A0U9HRP8_KLENI</name>
<dbReference type="GO" id="GO:0007005">
    <property type="term" value="P:mitochondrion organization"/>
    <property type="evidence" value="ECO:0000318"/>
    <property type="project" value="GO_Central"/>
</dbReference>
<dbReference type="InterPro" id="IPR055304">
    <property type="entry name" value="CHCHD2/10-like"/>
</dbReference>
<dbReference type="Proteomes" id="UP000054558">
    <property type="component" value="Unassembled WGS sequence"/>
</dbReference>
<dbReference type="GO" id="GO:0005739">
    <property type="term" value="C:mitochondrion"/>
    <property type="evidence" value="ECO:0000318"/>
    <property type="project" value="GO_Central"/>
</dbReference>
<evidence type="ECO:0000256" key="2">
    <source>
        <dbReference type="SAM" id="MobiDB-lite"/>
    </source>
</evidence>
<feature type="domain" description="CHCH" evidence="3">
    <location>
        <begin position="114"/>
        <end position="147"/>
    </location>
</feature>
<feature type="region of interest" description="Disordered" evidence="2">
    <location>
        <begin position="1"/>
        <end position="51"/>
    </location>
</feature>
<dbReference type="GO" id="GO:0005634">
    <property type="term" value="C:nucleus"/>
    <property type="evidence" value="ECO:0000318"/>
    <property type="project" value="GO_Central"/>
</dbReference>
<evidence type="ECO:0000313" key="5">
    <source>
        <dbReference type="Proteomes" id="UP000054558"/>
    </source>
</evidence>